<evidence type="ECO:0000313" key="6">
    <source>
        <dbReference type="Proteomes" id="UP001374579"/>
    </source>
</evidence>
<evidence type="ECO:0000256" key="2">
    <source>
        <dbReference type="ARBA" id="ARBA00012369"/>
    </source>
</evidence>
<dbReference type="Pfam" id="PF03372">
    <property type="entry name" value="Exo_endo_phos"/>
    <property type="match status" value="1"/>
</dbReference>
<keyword evidence="3" id="KW-0812">Transmembrane</keyword>
<dbReference type="InterPro" id="IPR036691">
    <property type="entry name" value="Endo/exonu/phosph_ase_sf"/>
</dbReference>
<dbReference type="EMBL" id="JBAMIC010000001">
    <property type="protein sequence ID" value="KAK7114862.1"/>
    <property type="molecule type" value="Genomic_DNA"/>
</dbReference>
<comment type="similarity">
    <text evidence="1">Belongs to the neutral sphingomyelinase family.</text>
</comment>
<feature type="transmembrane region" description="Helical" evidence="3">
    <location>
        <begin position="21"/>
        <end position="45"/>
    </location>
</feature>
<keyword evidence="6" id="KW-1185">Reference proteome</keyword>
<dbReference type="PANTHER" id="PTHR16320:SF1">
    <property type="entry name" value="SPHINGOMYELINASE DDB_G0288017"/>
    <property type="match status" value="1"/>
</dbReference>
<comment type="caution">
    <text evidence="5">The sequence shown here is derived from an EMBL/GenBank/DDBJ whole genome shotgun (WGS) entry which is preliminary data.</text>
</comment>
<organism evidence="5 6">
    <name type="scientific">Littorina saxatilis</name>
    <dbReference type="NCBI Taxonomy" id="31220"/>
    <lineage>
        <taxon>Eukaryota</taxon>
        <taxon>Metazoa</taxon>
        <taxon>Spiralia</taxon>
        <taxon>Lophotrochozoa</taxon>
        <taxon>Mollusca</taxon>
        <taxon>Gastropoda</taxon>
        <taxon>Caenogastropoda</taxon>
        <taxon>Littorinimorpha</taxon>
        <taxon>Littorinoidea</taxon>
        <taxon>Littorinidae</taxon>
        <taxon>Littorina</taxon>
    </lineage>
</organism>
<dbReference type="Proteomes" id="UP001374579">
    <property type="component" value="Unassembled WGS sequence"/>
</dbReference>
<dbReference type="SUPFAM" id="SSF56219">
    <property type="entry name" value="DNase I-like"/>
    <property type="match status" value="1"/>
</dbReference>
<dbReference type="GO" id="GO:0004767">
    <property type="term" value="F:sphingomyelin phosphodiesterase activity"/>
    <property type="evidence" value="ECO:0007669"/>
    <property type="project" value="UniProtKB-EC"/>
</dbReference>
<reference evidence="5 6" key="1">
    <citation type="submission" date="2024-02" db="EMBL/GenBank/DDBJ databases">
        <title>Chromosome-scale genome assembly of the rough periwinkle Littorina saxatilis.</title>
        <authorList>
            <person name="De Jode A."/>
            <person name="Faria R."/>
            <person name="Formenti G."/>
            <person name="Sims Y."/>
            <person name="Smith T.P."/>
            <person name="Tracey A."/>
            <person name="Wood J.M.D."/>
            <person name="Zagrodzka Z.B."/>
            <person name="Johannesson K."/>
            <person name="Butlin R.K."/>
            <person name="Leder E.H."/>
        </authorList>
    </citation>
    <scope>NUCLEOTIDE SEQUENCE [LARGE SCALE GENOMIC DNA]</scope>
    <source>
        <strain evidence="5">Snail1</strain>
        <tissue evidence="5">Muscle</tissue>
    </source>
</reference>
<evidence type="ECO:0000256" key="3">
    <source>
        <dbReference type="SAM" id="Phobius"/>
    </source>
</evidence>
<feature type="domain" description="Endonuclease/exonuclease/phosphatase" evidence="4">
    <location>
        <begin position="202"/>
        <end position="473"/>
    </location>
</feature>
<gene>
    <name evidence="5" type="ORF">V1264_000848</name>
</gene>
<proteinExistence type="inferred from homology"/>
<accession>A0AAN9C052</accession>
<dbReference type="InterPro" id="IPR005135">
    <property type="entry name" value="Endo/exonuclease/phosphatase"/>
</dbReference>
<evidence type="ECO:0000259" key="4">
    <source>
        <dbReference type="Pfam" id="PF03372"/>
    </source>
</evidence>
<dbReference type="AlphaFoldDB" id="A0AAN9C052"/>
<protein>
    <recommendedName>
        <fullName evidence="2">sphingomyelin phosphodiesterase</fullName>
        <ecNumber evidence="2">3.1.4.12</ecNumber>
    </recommendedName>
</protein>
<name>A0AAN9C052_9CAEN</name>
<keyword evidence="3" id="KW-0472">Membrane</keyword>
<evidence type="ECO:0000256" key="1">
    <source>
        <dbReference type="ARBA" id="ARBA00006335"/>
    </source>
</evidence>
<sequence>MASHNCHCLQPSGCLPWPLDALLNLSVILIWPSLAALSGLVSLCLPTTVEKNDPFKLLFKKLTLGPLYVGIFLLALPAALLAMPLRILLSLMKKPFQYSVVKKAHTQSEEEFMIKSLSDYRLGEHQFGIASGNICLLPEFLARYNNLSHSGQRARSIGERIVIDQFFYGGVPKSILGLPANGVKKNDVRSSRKEIQRFVGGLAAHFPRLDFLCLQEVFDWNYNKVLREELHKVFPYILHDVGVMSLSSNYFMINSGLMFASRHPVLNADFKFYKHSISQCVFTSKGLLTVKVLIGKDTDSKRQVGYIFSTHLQAYQGTQPVIARQLDDILEWSAEFRKQTADSRDVVLFDIICGDLNFDNLSPGDKLSRDHGIFDHYHDPCRVRPGEDQPWVVGTEFKQIFMHETTATSPDSLKASLADPVLRHRHLTDADIVEQTMDSLVHVKLRTDHHGNVVTFPEAGMRRIDYILSRKDTPVDITRFQFVTRLASLTDHIPVAMTFKAKV</sequence>
<feature type="transmembrane region" description="Helical" evidence="3">
    <location>
        <begin position="66"/>
        <end position="89"/>
    </location>
</feature>
<dbReference type="GO" id="GO:0005737">
    <property type="term" value="C:cytoplasm"/>
    <property type="evidence" value="ECO:0007669"/>
    <property type="project" value="TreeGrafter"/>
</dbReference>
<dbReference type="EC" id="3.1.4.12" evidence="2"/>
<dbReference type="PANTHER" id="PTHR16320">
    <property type="entry name" value="SPHINGOMYELINASE FAMILY MEMBER"/>
    <property type="match status" value="1"/>
</dbReference>
<dbReference type="InterPro" id="IPR038772">
    <property type="entry name" value="Sph/SMPD2-like"/>
</dbReference>
<keyword evidence="3" id="KW-1133">Transmembrane helix</keyword>
<evidence type="ECO:0000313" key="5">
    <source>
        <dbReference type="EMBL" id="KAK7114862.1"/>
    </source>
</evidence>
<dbReference type="Gene3D" id="3.60.10.10">
    <property type="entry name" value="Endonuclease/exonuclease/phosphatase"/>
    <property type="match status" value="1"/>
</dbReference>